<evidence type="ECO:0000256" key="5">
    <source>
        <dbReference type="ARBA" id="ARBA00023012"/>
    </source>
</evidence>
<dbReference type="InterPro" id="IPR001789">
    <property type="entry name" value="Sig_transdc_resp-reg_receiver"/>
</dbReference>
<organism evidence="13 14">
    <name type="scientific">Hominiventricola aquisgranensis</name>
    <dbReference type="NCBI Taxonomy" id="3133164"/>
    <lineage>
        <taxon>Bacteria</taxon>
        <taxon>Bacillati</taxon>
        <taxon>Bacillota</taxon>
        <taxon>Clostridia</taxon>
        <taxon>Lachnospirales</taxon>
        <taxon>Lachnospiraceae</taxon>
        <taxon>Hominiventricola</taxon>
    </lineage>
</organism>
<dbReference type="InterPro" id="IPR011006">
    <property type="entry name" value="CheY-like_superfamily"/>
</dbReference>
<dbReference type="Pfam" id="PF17853">
    <property type="entry name" value="GGDEF_2"/>
    <property type="match status" value="1"/>
</dbReference>
<evidence type="ECO:0000256" key="2">
    <source>
        <dbReference type="ARBA" id="ARBA00018672"/>
    </source>
</evidence>
<dbReference type="RefSeq" id="WP_349144704.1">
    <property type="nucleotide sequence ID" value="NZ_JBBMFC010000020.1"/>
</dbReference>
<dbReference type="InterPro" id="IPR020449">
    <property type="entry name" value="Tscrpt_reg_AraC-type_HTH"/>
</dbReference>
<keyword evidence="5" id="KW-0902">Two-component regulatory system</keyword>
<dbReference type="Proteomes" id="UP001470288">
    <property type="component" value="Unassembled WGS sequence"/>
</dbReference>
<evidence type="ECO:0000256" key="3">
    <source>
        <dbReference type="ARBA" id="ARBA00022490"/>
    </source>
</evidence>
<evidence type="ECO:0000313" key="13">
    <source>
        <dbReference type="EMBL" id="MEQ2579414.1"/>
    </source>
</evidence>
<evidence type="ECO:0000256" key="6">
    <source>
        <dbReference type="ARBA" id="ARBA00023015"/>
    </source>
</evidence>
<dbReference type="InterPro" id="IPR009057">
    <property type="entry name" value="Homeodomain-like_sf"/>
</dbReference>
<name>A0ABV1I2J0_9FIRM</name>
<comment type="subcellular location">
    <subcellularLocation>
        <location evidence="1">Cytoplasm</location>
    </subcellularLocation>
</comment>
<keyword evidence="4 10" id="KW-0597">Phosphoprotein</keyword>
<dbReference type="Pfam" id="PF12833">
    <property type="entry name" value="HTH_18"/>
    <property type="match status" value="1"/>
</dbReference>
<feature type="domain" description="HTH araC/xylS-type" evidence="11">
    <location>
        <begin position="439"/>
        <end position="538"/>
    </location>
</feature>
<evidence type="ECO:0000256" key="1">
    <source>
        <dbReference type="ARBA" id="ARBA00004496"/>
    </source>
</evidence>
<evidence type="ECO:0000256" key="7">
    <source>
        <dbReference type="ARBA" id="ARBA00023125"/>
    </source>
</evidence>
<dbReference type="PANTHER" id="PTHR42713">
    <property type="entry name" value="HISTIDINE KINASE-RELATED"/>
    <property type="match status" value="1"/>
</dbReference>
<dbReference type="SMART" id="SM00342">
    <property type="entry name" value="HTH_ARAC"/>
    <property type="match status" value="1"/>
</dbReference>
<dbReference type="InterPro" id="IPR041522">
    <property type="entry name" value="CdaR_GGDEF"/>
</dbReference>
<comment type="caution">
    <text evidence="13">The sequence shown here is derived from an EMBL/GenBank/DDBJ whole genome shotgun (WGS) entry which is preliminary data.</text>
</comment>
<sequence>MDTNNRYSVLLVDDEEDVIQIIVKKLDWEAMGLKIIGHAANGVEALELAEELQPDIVMTDIKMPYMDGLTLCRKLKELSRTIRVIIFSGFDEFEYAKEAIKMDAAEYLLKPVNAGELKEVFERIKADLDRERDEKRNTDKLREYYMESLPVLQESFYMALLEGRVAARQIGKYAKDYQVNLSAPYYVVTVLHISTQSLPEEEREDPFLLAMAVKKYAEEQVDERWNSRFVIYLGDIIMISQLQEKDDLIAYTDEMDRLCRMARKVCNARVTAGIGYLCDSLEQIPFSYQGAKQAVSYRVLYGNTRSISISEVEPGETAELQRVDAYADLIQRIIKKIRVGEENVLQEAIHDFIQWLNEAHLSMQNYRIVMMELISELVRFAAGHDLSIDNVSGTGTDAYHQALQMESTEALEKWLLDLCRHLQREVLHERQDSTKSFVQSAEEYVKTNYADQDLSVEVICKKLNVSAAYFSTIFKKETGKTFVRYLTDYRMEQAVNLLMTGNDKTYVIAEKVGYSEANYFSYVFKKQFGVSPSRYRSDRLEKK</sequence>
<protein>
    <recommendedName>
        <fullName evidence="2">Stage 0 sporulation protein A homolog</fullName>
    </recommendedName>
</protein>
<dbReference type="PROSITE" id="PS01124">
    <property type="entry name" value="HTH_ARAC_FAMILY_2"/>
    <property type="match status" value="1"/>
</dbReference>
<keyword evidence="8" id="KW-0804">Transcription</keyword>
<evidence type="ECO:0000256" key="9">
    <source>
        <dbReference type="ARBA" id="ARBA00024867"/>
    </source>
</evidence>
<reference evidence="13 14" key="1">
    <citation type="submission" date="2024-03" db="EMBL/GenBank/DDBJ databases">
        <title>Human intestinal bacterial collection.</title>
        <authorList>
            <person name="Pauvert C."/>
            <person name="Hitch T.C.A."/>
            <person name="Clavel T."/>
        </authorList>
    </citation>
    <scope>NUCLEOTIDE SEQUENCE [LARGE SCALE GENOMIC DNA]</scope>
    <source>
        <strain evidence="13 14">CLA-AA-H78B</strain>
    </source>
</reference>
<dbReference type="SUPFAM" id="SSF52172">
    <property type="entry name" value="CheY-like"/>
    <property type="match status" value="1"/>
</dbReference>
<dbReference type="PRINTS" id="PR00032">
    <property type="entry name" value="HTHARAC"/>
</dbReference>
<dbReference type="PANTHER" id="PTHR42713:SF3">
    <property type="entry name" value="TRANSCRIPTIONAL REGULATORY PROTEIN HPTR"/>
    <property type="match status" value="1"/>
</dbReference>
<evidence type="ECO:0000259" key="11">
    <source>
        <dbReference type="PROSITE" id="PS01124"/>
    </source>
</evidence>
<dbReference type="Pfam" id="PF00072">
    <property type="entry name" value="Response_reg"/>
    <property type="match status" value="1"/>
</dbReference>
<evidence type="ECO:0000256" key="4">
    <source>
        <dbReference type="ARBA" id="ARBA00022553"/>
    </source>
</evidence>
<evidence type="ECO:0000256" key="8">
    <source>
        <dbReference type="ARBA" id="ARBA00023163"/>
    </source>
</evidence>
<dbReference type="SMART" id="SM00448">
    <property type="entry name" value="REC"/>
    <property type="match status" value="1"/>
</dbReference>
<keyword evidence="7" id="KW-0238">DNA-binding</keyword>
<gene>
    <name evidence="13" type="ORF">WMO62_11330</name>
</gene>
<accession>A0ABV1I2J0</accession>
<dbReference type="CDD" id="cd17536">
    <property type="entry name" value="REC_YesN-like"/>
    <property type="match status" value="1"/>
</dbReference>
<keyword evidence="6" id="KW-0805">Transcription regulation</keyword>
<dbReference type="Gene3D" id="3.40.50.2300">
    <property type="match status" value="1"/>
</dbReference>
<dbReference type="InterPro" id="IPR051552">
    <property type="entry name" value="HptR"/>
</dbReference>
<keyword evidence="14" id="KW-1185">Reference proteome</keyword>
<dbReference type="EMBL" id="JBBMFC010000020">
    <property type="protein sequence ID" value="MEQ2579414.1"/>
    <property type="molecule type" value="Genomic_DNA"/>
</dbReference>
<dbReference type="SUPFAM" id="SSF46689">
    <property type="entry name" value="Homeodomain-like"/>
    <property type="match status" value="2"/>
</dbReference>
<evidence type="ECO:0000259" key="12">
    <source>
        <dbReference type="PROSITE" id="PS50110"/>
    </source>
</evidence>
<feature type="domain" description="Response regulatory" evidence="12">
    <location>
        <begin position="8"/>
        <end position="125"/>
    </location>
</feature>
<proteinExistence type="predicted"/>
<comment type="function">
    <text evidence="9">May play the central regulatory role in sporulation. It may be an element of the effector pathway responsible for the activation of sporulation genes in response to nutritional stress. Spo0A may act in concert with spo0H (a sigma factor) to control the expression of some genes that are critical to the sporulation process.</text>
</comment>
<feature type="modified residue" description="4-aspartylphosphate" evidence="10">
    <location>
        <position position="60"/>
    </location>
</feature>
<dbReference type="InterPro" id="IPR018060">
    <property type="entry name" value="HTH_AraC"/>
</dbReference>
<evidence type="ECO:0000256" key="10">
    <source>
        <dbReference type="PROSITE-ProRule" id="PRU00169"/>
    </source>
</evidence>
<dbReference type="PROSITE" id="PS50110">
    <property type="entry name" value="RESPONSE_REGULATORY"/>
    <property type="match status" value="1"/>
</dbReference>
<keyword evidence="3" id="KW-0963">Cytoplasm</keyword>
<dbReference type="Gene3D" id="1.10.10.60">
    <property type="entry name" value="Homeodomain-like"/>
    <property type="match status" value="2"/>
</dbReference>
<evidence type="ECO:0000313" key="14">
    <source>
        <dbReference type="Proteomes" id="UP001470288"/>
    </source>
</evidence>